<evidence type="ECO:0000313" key="2">
    <source>
        <dbReference type="Proteomes" id="UP000640583"/>
    </source>
</evidence>
<dbReference type="InterPro" id="IPR014710">
    <property type="entry name" value="RmlC-like_jellyroll"/>
</dbReference>
<comment type="caution">
    <text evidence="1">The sequence shown here is derived from an EMBL/GenBank/DDBJ whole genome shotgun (WGS) entry which is preliminary data.</text>
</comment>
<dbReference type="EMBL" id="JADCKQ010000009">
    <property type="protein sequence ID" value="MBI1494460.1"/>
    <property type="molecule type" value="Genomic_DNA"/>
</dbReference>
<dbReference type="Proteomes" id="UP000640583">
    <property type="component" value="Unassembled WGS sequence"/>
</dbReference>
<dbReference type="SUPFAM" id="SSF51182">
    <property type="entry name" value="RmlC-like cupins"/>
    <property type="match status" value="1"/>
</dbReference>
<keyword evidence="2" id="KW-1185">Reference proteome</keyword>
<dbReference type="Pfam" id="PF16867">
    <property type="entry name" value="DMSP_lyase"/>
    <property type="match status" value="1"/>
</dbReference>
<proteinExistence type="predicted"/>
<dbReference type="GO" id="GO:0047869">
    <property type="term" value="F:dimethylpropiothetin dethiomethylase activity"/>
    <property type="evidence" value="ECO:0007669"/>
    <property type="project" value="InterPro"/>
</dbReference>
<accession>A0A8J7J6F5</accession>
<organism evidence="1 2">
    <name type="scientific">Halocynthiibacter styelae</name>
    <dbReference type="NCBI Taxonomy" id="2761955"/>
    <lineage>
        <taxon>Bacteria</taxon>
        <taxon>Pseudomonadati</taxon>
        <taxon>Pseudomonadota</taxon>
        <taxon>Alphaproteobacteria</taxon>
        <taxon>Rhodobacterales</taxon>
        <taxon>Paracoccaceae</taxon>
        <taxon>Halocynthiibacter</taxon>
    </lineage>
</organism>
<protein>
    <recommendedName>
        <fullName evidence="3">Cupin domain-containing protein</fullName>
    </recommendedName>
</protein>
<name>A0A8J7J6F5_9RHOB</name>
<dbReference type="InterPro" id="IPR011051">
    <property type="entry name" value="RmlC_Cupin_sf"/>
</dbReference>
<evidence type="ECO:0000313" key="1">
    <source>
        <dbReference type="EMBL" id="MBI1494460.1"/>
    </source>
</evidence>
<dbReference type="Gene3D" id="2.60.120.10">
    <property type="entry name" value="Jelly Rolls"/>
    <property type="match status" value="1"/>
</dbReference>
<gene>
    <name evidence="1" type="ORF">H1D41_12505</name>
</gene>
<sequence length="194" mass="21488">MEFDALFNDVTGMLAQGFPGAADFFDQRRDTYGFVPAHPEEPPRGVDLAACIPLANDLTRPLVTQIAHLVDRLHWQQTYTEADGFSRDFLNKYAWLNLISPEGMFSSDSARVTIGYWGQGLFYPEHSHAPEEIYCVLAGSAIFHSEGHPPRLAGPGDTIHHTPHQKHALDMTPGPLLALIPWRGDGLVAKSDLK</sequence>
<dbReference type="CDD" id="cd20282">
    <property type="entry name" value="cupin_DddQ"/>
    <property type="match status" value="1"/>
</dbReference>
<dbReference type="AlphaFoldDB" id="A0A8J7J6F5"/>
<evidence type="ECO:0008006" key="3">
    <source>
        <dbReference type="Google" id="ProtNLM"/>
    </source>
</evidence>
<dbReference type="InterPro" id="IPR031723">
    <property type="entry name" value="DMSP_lyase"/>
</dbReference>
<dbReference type="RefSeq" id="WP_228849224.1">
    <property type="nucleotide sequence ID" value="NZ_JADCKQ010000009.1"/>
</dbReference>
<reference evidence="1" key="1">
    <citation type="submission" date="2020-10" db="EMBL/GenBank/DDBJ databases">
        <title>Paenihalocynthiibacter styelae gen. nov., sp. nov., isolated from stalked sea squirt Styela clava.</title>
        <authorList>
            <person name="Kim Y.-O."/>
            <person name="Yoon J.-H."/>
        </authorList>
    </citation>
    <scope>NUCLEOTIDE SEQUENCE</scope>
    <source>
        <strain evidence="1">MYP1-1</strain>
    </source>
</reference>